<evidence type="ECO:0000313" key="2">
    <source>
        <dbReference type="Proteomes" id="UP001162131"/>
    </source>
</evidence>
<dbReference type="AlphaFoldDB" id="A0AAU9K936"/>
<proteinExistence type="predicted"/>
<dbReference type="EMBL" id="CAJZBQ010000058">
    <property type="protein sequence ID" value="CAG9334519.1"/>
    <property type="molecule type" value="Genomic_DNA"/>
</dbReference>
<comment type="caution">
    <text evidence="1">The sequence shown here is derived from an EMBL/GenBank/DDBJ whole genome shotgun (WGS) entry which is preliminary data.</text>
</comment>
<evidence type="ECO:0000313" key="1">
    <source>
        <dbReference type="EMBL" id="CAG9334519.1"/>
    </source>
</evidence>
<protein>
    <submittedName>
        <fullName evidence="1">Uncharacterized protein</fullName>
    </submittedName>
</protein>
<organism evidence="1 2">
    <name type="scientific">Blepharisma stoltei</name>
    <dbReference type="NCBI Taxonomy" id="1481888"/>
    <lineage>
        <taxon>Eukaryota</taxon>
        <taxon>Sar</taxon>
        <taxon>Alveolata</taxon>
        <taxon>Ciliophora</taxon>
        <taxon>Postciliodesmatophora</taxon>
        <taxon>Heterotrichea</taxon>
        <taxon>Heterotrichida</taxon>
        <taxon>Blepharismidae</taxon>
        <taxon>Blepharisma</taxon>
    </lineage>
</organism>
<keyword evidence="2" id="KW-1185">Reference proteome</keyword>
<reference evidence="1" key="1">
    <citation type="submission" date="2021-09" db="EMBL/GenBank/DDBJ databases">
        <authorList>
            <consortium name="AG Swart"/>
            <person name="Singh M."/>
            <person name="Singh A."/>
            <person name="Seah K."/>
            <person name="Emmerich C."/>
        </authorList>
    </citation>
    <scope>NUCLEOTIDE SEQUENCE</scope>
    <source>
        <strain evidence="1">ATCC30299</strain>
    </source>
</reference>
<dbReference type="Proteomes" id="UP001162131">
    <property type="component" value="Unassembled WGS sequence"/>
</dbReference>
<accession>A0AAU9K936</accession>
<gene>
    <name evidence="1" type="ORF">BSTOLATCC_MIC61131</name>
</gene>
<sequence length="83" mass="9691">MKIPLLSAILETLIASDFFNTFFKPRINYSFWYSLAVTIIAELLIILEPKFEICITIFSIWNDSKCEILPKNPRLLFLGKLFC</sequence>
<name>A0AAU9K936_9CILI</name>